<proteinExistence type="predicted"/>
<name>A0A9W6ET65_9LACO</name>
<evidence type="ECO:0000313" key="2">
    <source>
        <dbReference type="EMBL" id="GLB47480.1"/>
    </source>
</evidence>
<accession>A0A9W6ET65</accession>
<keyword evidence="3" id="KW-1185">Reference proteome</keyword>
<keyword evidence="1" id="KW-0812">Transmembrane</keyword>
<dbReference type="Proteomes" id="UP001144204">
    <property type="component" value="Unassembled WGS sequence"/>
</dbReference>
<keyword evidence="1" id="KW-1133">Transmembrane helix</keyword>
<reference evidence="2" key="1">
    <citation type="submission" date="2022-07" db="EMBL/GenBank/DDBJ databases">
        <authorList>
            <person name="Kouya T."/>
            <person name="Ishiyama Y."/>
        </authorList>
    </citation>
    <scope>NUCLEOTIDE SEQUENCE</scope>
    <source>
        <strain evidence="2">WR16-4</strain>
    </source>
</reference>
<protein>
    <submittedName>
        <fullName evidence="2">Uncharacterized protein</fullName>
    </submittedName>
</protein>
<evidence type="ECO:0000256" key="1">
    <source>
        <dbReference type="SAM" id="Phobius"/>
    </source>
</evidence>
<feature type="transmembrane region" description="Helical" evidence="1">
    <location>
        <begin position="12"/>
        <end position="32"/>
    </location>
</feature>
<reference evidence="2" key="2">
    <citation type="journal article" date="2023" name="PLoS ONE">
        <title>Philodulcilactobacillus myokoensis gen. nov., sp. nov., a fructophilic, acidophilic, and agar-phobic lactic acid bacterium isolated from fermented vegetable extracts.</title>
        <authorList>
            <person name="Kouya T."/>
            <person name="Ishiyama Y."/>
            <person name="Ohashi S."/>
            <person name="Kumakubo R."/>
            <person name="Yamazaki T."/>
            <person name="Otaki T."/>
        </authorList>
    </citation>
    <scope>NUCLEOTIDE SEQUENCE</scope>
    <source>
        <strain evidence="2">WR16-4</strain>
    </source>
</reference>
<dbReference type="RefSeq" id="WP_286137018.1">
    <property type="nucleotide sequence ID" value="NZ_BRPL01000004.1"/>
</dbReference>
<comment type="caution">
    <text evidence="2">The sequence shown here is derived from an EMBL/GenBank/DDBJ whole genome shotgun (WGS) entry which is preliminary data.</text>
</comment>
<dbReference type="EMBL" id="BRPL01000004">
    <property type="protein sequence ID" value="GLB47480.1"/>
    <property type="molecule type" value="Genomic_DNA"/>
</dbReference>
<evidence type="ECO:0000313" key="3">
    <source>
        <dbReference type="Proteomes" id="UP001144204"/>
    </source>
</evidence>
<gene>
    <name evidence="2" type="ORF">WR164_14590</name>
</gene>
<dbReference type="AlphaFoldDB" id="A0A9W6ET65"/>
<keyword evidence="1" id="KW-0472">Membrane</keyword>
<sequence length="71" mass="8290">MQQLNNKIKKLGHITSLILILFIIYAIFAYYYKIDSDITTIIFVISAFSMGILGNKRNQLVKRRKNEKTSH</sequence>
<feature type="transmembrane region" description="Helical" evidence="1">
    <location>
        <begin position="38"/>
        <end position="55"/>
    </location>
</feature>
<organism evidence="2 3">
    <name type="scientific">Philodulcilactobacillus myokoensis</name>
    <dbReference type="NCBI Taxonomy" id="2929573"/>
    <lineage>
        <taxon>Bacteria</taxon>
        <taxon>Bacillati</taxon>
        <taxon>Bacillota</taxon>
        <taxon>Bacilli</taxon>
        <taxon>Lactobacillales</taxon>
        <taxon>Lactobacillaceae</taxon>
        <taxon>Philodulcilactobacillus</taxon>
    </lineage>
</organism>